<name>A0A4Z2GP71_9TELE</name>
<accession>A0A4Z2GP71</accession>
<evidence type="ECO:0000256" key="1">
    <source>
        <dbReference type="SAM" id="Phobius"/>
    </source>
</evidence>
<gene>
    <name evidence="2" type="ORF">EYF80_034594</name>
</gene>
<dbReference type="EMBL" id="SRLO01000463">
    <property type="protein sequence ID" value="TNN55149.1"/>
    <property type="molecule type" value="Genomic_DNA"/>
</dbReference>
<keyword evidence="1" id="KW-1133">Transmembrane helix</keyword>
<organism evidence="2 3">
    <name type="scientific">Liparis tanakae</name>
    <name type="common">Tanaka's snailfish</name>
    <dbReference type="NCBI Taxonomy" id="230148"/>
    <lineage>
        <taxon>Eukaryota</taxon>
        <taxon>Metazoa</taxon>
        <taxon>Chordata</taxon>
        <taxon>Craniata</taxon>
        <taxon>Vertebrata</taxon>
        <taxon>Euteleostomi</taxon>
        <taxon>Actinopterygii</taxon>
        <taxon>Neopterygii</taxon>
        <taxon>Teleostei</taxon>
        <taxon>Neoteleostei</taxon>
        <taxon>Acanthomorphata</taxon>
        <taxon>Eupercaria</taxon>
        <taxon>Perciformes</taxon>
        <taxon>Cottioidei</taxon>
        <taxon>Cottales</taxon>
        <taxon>Liparidae</taxon>
        <taxon>Liparis</taxon>
    </lineage>
</organism>
<dbReference type="AlphaFoldDB" id="A0A4Z2GP71"/>
<keyword evidence="1" id="KW-0472">Membrane</keyword>
<evidence type="ECO:0000313" key="3">
    <source>
        <dbReference type="Proteomes" id="UP000314294"/>
    </source>
</evidence>
<dbReference type="Proteomes" id="UP000314294">
    <property type="component" value="Unassembled WGS sequence"/>
</dbReference>
<protein>
    <submittedName>
        <fullName evidence="2">Uncharacterized protein</fullName>
    </submittedName>
</protein>
<sequence>MEEILEKIFLIKSGGNEPRPASSVRLEQKTCGGSKRDMTLHPEKGCYACRVQDSSLPRVLRGDPLAGLLSSSPSALGLMSGSDPLTLEQALPQLTLITVATAFAPPRPAVRLSGLLKPGPLLFLFFFTLFHSLLFFLLCRSRLLPCLFFRGLRGAFSFLILILSPTLEQNVLFHHI</sequence>
<evidence type="ECO:0000313" key="2">
    <source>
        <dbReference type="EMBL" id="TNN55149.1"/>
    </source>
</evidence>
<keyword evidence="3" id="KW-1185">Reference proteome</keyword>
<feature type="transmembrane region" description="Helical" evidence="1">
    <location>
        <begin position="121"/>
        <end position="139"/>
    </location>
</feature>
<comment type="caution">
    <text evidence="2">The sequence shown here is derived from an EMBL/GenBank/DDBJ whole genome shotgun (WGS) entry which is preliminary data.</text>
</comment>
<keyword evidence="1" id="KW-0812">Transmembrane</keyword>
<reference evidence="2 3" key="1">
    <citation type="submission" date="2019-03" db="EMBL/GenBank/DDBJ databases">
        <title>First draft genome of Liparis tanakae, snailfish: a comprehensive survey of snailfish specific genes.</title>
        <authorList>
            <person name="Kim W."/>
            <person name="Song I."/>
            <person name="Jeong J.-H."/>
            <person name="Kim D."/>
            <person name="Kim S."/>
            <person name="Ryu S."/>
            <person name="Song J.Y."/>
            <person name="Lee S.K."/>
        </authorList>
    </citation>
    <scope>NUCLEOTIDE SEQUENCE [LARGE SCALE GENOMIC DNA]</scope>
    <source>
        <tissue evidence="2">Muscle</tissue>
    </source>
</reference>
<proteinExistence type="predicted"/>
<feature type="transmembrane region" description="Helical" evidence="1">
    <location>
        <begin position="151"/>
        <end position="167"/>
    </location>
</feature>